<dbReference type="Proteomes" id="UP001275084">
    <property type="component" value="Unassembled WGS sequence"/>
</dbReference>
<protein>
    <submittedName>
        <fullName evidence="2">Uncharacterized protein</fullName>
    </submittedName>
</protein>
<sequence length="430" mass="47638">QDSTFNTKTRKSNNECDAFRRAPQKRSICNLLLSSCSSSFTFQTASHLLQTRPRCHRNASPQSSSKKARPSTDATDNAEDVSVPELPRDPRWAPVSGSANVDLNYKTTMRNPVKAYSFGLLCQPPFENGEDEDEEEEEEEGGCDGGKACLCSKPAADHPDHPWKLSVTGKTNFSMYTFNDHMPYGVLEVIQNWLLDYQQAADNVKEQWAVCEALGLLMASGRGMEVTMIDAGEQCEATMLLIGRLFLSMLARLERDNLLSKDSEILNLGTIMAIYVMIPSLFDSGFETARKEPLGPKPDKKNWHPHELASHIVAYARKYGIELIGPHDIEDLVSEANSNVDLPVTKSSAGPKADPFGFEKALKAYSTKYKGVTQFLSKRRKAGKTSIGGDALDITTWTSAERKKFSFDGKDPFGAEEIAALKRGDMLSMR</sequence>
<keyword evidence="3" id="KW-1185">Reference proteome</keyword>
<accession>A0AAJ0MKU8</accession>
<name>A0AAJ0MKU8_9PEZI</name>
<evidence type="ECO:0000313" key="3">
    <source>
        <dbReference type="Proteomes" id="UP001275084"/>
    </source>
</evidence>
<gene>
    <name evidence="2" type="ORF">B0T25DRAFT_597554</name>
</gene>
<feature type="non-terminal residue" evidence="2">
    <location>
        <position position="1"/>
    </location>
</feature>
<evidence type="ECO:0000313" key="2">
    <source>
        <dbReference type="EMBL" id="KAK3363948.1"/>
    </source>
</evidence>
<dbReference type="EMBL" id="JAUIQD010000001">
    <property type="protein sequence ID" value="KAK3363948.1"/>
    <property type="molecule type" value="Genomic_DNA"/>
</dbReference>
<feature type="region of interest" description="Disordered" evidence="1">
    <location>
        <begin position="52"/>
        <end position="97"/>
    </location>
</feature>
<dbReference type="AlphaFoldDB" id="A0AAJ0MKU8"/>
<feature type="compositionally biased region" description="Acidic residues" evidence="1">
    <location>
        <begin position="128"/>
        <end position="142"/>
    </location>
</feature>
<reference evidence="2" key="2">
    <citation type="submission" date="2023-06" db="EMBL/GenBank/DDBJ databases">
        <authorList>
            <consortium name="Lawrence Berkeley National Laboratory"/>
            <person name="Haridas S."/>
            <person name="Hensen N."/>
            <person name="Bonometti L."/>
            <person name="Westerberg I."/>
            <person name="Brannstrom I.O."/>
            <person name="Guillou S."/>
            <person name="Cros-Aarteil S."/>
            <person name="Calhoun S."/>
            <person name="Kuo A."/>
            <person name="Mondo S."/>
            <person name="Pangilinan J."/>
            <person name="Riley R."/>
            <person name="Labutti K."/>
            <person name="Andreopoulos B."/>
            <person name="Lipzen A."/>
            <person name="Chen C."/>
            <person name="Yanf M."/>
            <person name="Daum C."/>
            <person name="Ng V."/>
            <person name="Clum A."/>
            <person name="Steindorff A."/>
            <person name="Ohm R."/>
            <person name="Martin F."/>
            <person name="Silar P."/>
            <person name="Natvig D."/>
            <person name="Lalanne C."/>
            <person name="Gautier V."/>
            <person name="Ament-Velasquez S.L."/>
            <person name="Kruys A."/>
            <person name="Hutchinson M.I."/>
            <person name="Powell A.J."/>
            <person name="Barry K."/>
            <person name="Miller A.N."/>
            <person name="Grigoriev I.V."/>
            <person name="Debuchy R."/>
            <person name="Gladieux P."/>
            <person name="Thoren M.H."/>
            <person name="Johannesson H."/>
        </authorList>
    </citation>
    <scope>NUCLEOTIDE SEQUENCE</scope>
    <source>
        <strain evidence="2">CBS 955.72</strain>
    </source>
</reference>
<evidence type="ECO:0000256" key="1">
    <source>
        <dbReference type="SAM" id="MobiDB-lite"/>
    </source>
</evidence>
<comment type="caution">
    <text evidence="2">The sequence shown here is derived from an EMBL/GenBank/DDBJ whole genome shotgun (WGS) entry which is preliminary data.</text>
</comment>
<proteinExistence type="predicted"/>
<reference evidence="2" key="1">
    <citation type="journal article" date="2023" name="Mol. Phylogenet. Evol.">
        <title>Genome-scale phylogeny and comparative genomics of the fungal order Sordariales.</title>
        <authorList>
            <person name="Hensen N."/>
            <person name="Bonometti L."/>
            <person name="Westerberg I."/>
            <person name="Brannstrom I.O."/>
            <person name="Guillou S."/>
            <person name="Cros-Aarteil S."/>
            <person name="Calhoun S."/>
            <person name="Haridas S."/>
            <person name="Kuo A."/>
            <person name="Mondo S."/>
            <person name="Pangilinan J."/>
            <person name="Riley R."/>
            <person name="LaButti K."/>
            <person name="Andreopoulos B."/>
            <person name="Lipzen A."/>
            <person name="Chen C."/>
            <person name="Yan M."/>
            <person name="Daum C."/>
            <person name="Ng V."/>
            <person name="Clum A."/>
            <person name="Steindorff A."/>
            <person name="Ohm R.A."/>
            <person name="Martin F."/>
            <person name="Silar P."/>
            <person name="Natvig D.O."/>
            <person name="Lalanne C."/>
            <person name="Gautier V."/>
            <person name="Ament-Velasquez S.L."/>
            <person name="Kruys A."/>
            <person name="Hutchinson M.I."/>
            <person name="Powell A.J."/>
            <person name="Barry K."/>
            <person name="Miller A.N."/>
            <person name="Grigoriev I.V."/>
            <person name="Debuchy R."/>
            <person name="Gladieux P."/>
            <person name="Hiltunen Thoren M."/>
            <person name="Johannesson H."/>
        </authorList>
    </citation>
    <scope>NUCLEOTIDE SEQUENCE</scope>
    <source>
        <strain evidence="2">CBS 955.72</strain>
    </source>
</reference>
<feature type="region of interest" description="Disordered" evidence="1">
    <location>
        <begin position="125"/>
        <end position="144"/>
    </location>
</feature>
<organism evidence="2 3">
    <name type="scientific">Lasiosphaeria hispida</name>
    <dbReference type="NCBI Taxonomy" id="260671"/>
    <lineage>
        <taxon>Eukaryota</taxon>
        <taxon>Fungi</taxon>
        <taxon>Dikarya</taxon>
        <taxon>Ascomycota</taxon>
        <taxon>Pezizomycotina</taxon>
        <taxon>Sordariomycetes</taxon>
        <taxon>Sordariomycetidae</taxon>
        <taxon>Sordariales</taxon>
        <taxon>Lasiosphaeriaceae</taxon>
        <taxon>Lasiosphaeria</taxon>
    </lineage>
</organism>